<name>A0A249P896_9HYPH</name>
<dbReference type="KEGG" id="esj:SJ05684_c06880"/>
<dbReference type="EMBL" id="CP023067">
    <property type="protein sequence ID" value="ASY62151.1"/>
    <property type="molecule type" value="Genomic_DNA"/>
</dbReference>
<dbReference type="AlphaFoldDB" id="A0A249P896"/>
<proteinExistence type="predicted"/>
<sequence>MPSRKASPDPAAAEFSIFEGYSGGLFTCQGPESVLSKRILCWCGIVGVPYNDVVARVTFYVH</sequence>
<evidence type="ECO:0000313" key="2">
    <source>
        <dbReference type="Proteomes" id="UP000217211"/>
    </source>
</evidence>
<protein>
    <submittedName>
        <fullName evidence="1">Uncharacterized protein</fullName>
    </submittedName>
</protein>
<accession>A0A249P896</accession>
<reference evidence="1 2" key="1">
    <citation type="submission" date="2017-08" db="EMBL/GenBank/DDBJ databases">
        <title>Multipartite genome sequences of Sinorhizobium species nodulating soybeans.</title>
        <authorList>
            <person name="Tian C.F."/>
        </authorList>
    </citation>
    <scope>NUCLEOTIDE SEQUENCE [LARGE SCALE GENOMIC DNA]</scope>
    <source>
        <strain evidence="1 2">CCBAU 05684</strain>
    </source>
</reference>
<organism evidence="1 2">
    <name type="scientific">Sinorhizobium sojae CCBAU 05684</name>
    <dbReference type="NCBI Taxonomy" id="716928"/>
    <lineage>
        <taxon>Bacteria</taxon>
        <taxon>Pseudomonadati</taxon>
        <taxon>Pseudomonadota</taxon>
        <taxon>Alphaproteobacteria</taxon>
        <taxon>Hyphomicrobiales</taxon>
        <taxon>Rhizobiaceae</taxon>
        <taxon>Sinorhizobium/Ensifer group</taxon>
        <taxon>Sinorhizobium</taxon>
    </lineage>
</organism>
<keyword evidence="2" id="KW-1185">Reference proteome</keyword>
<gene>
    <name evidence="1" type="ORF">SJ05684_c06880</name>
</gene>
<dbReference type="Proteomes" id="UP000217211">
    <property type="component" value="Chromosome"/>
</dbReference>
<evidence type="ECO:0000313" key="1">
    <source>
        <dbReference type="EMBL" id="ASY62151.1"/>
    </source>
</evidence>